<dbReference type="EMBL" id="NHYD01002778">
    <property type="protein sequence ID" value="PPQ84978.1"/>
    <property type="molecule type" value="Genomic_DNA"/>
</dbReference>
<protein>
    <submittedName>
        <fullName evidence="1">Uncharacterized protein</fullName>
    </submittedName>
</protein>
<evidence type="ECO:0000313" key="1">
    <source>
        <dbReference type="EMBL" id="PPQ84978.1"/>
    </source>
</evidence>
<sequence length="983" mass="111802">MPHPHLLISALLNPADEEQSGGPRQAAQVDLRPVLARLAGHRPDTPIYAPSHVVSWLQALVATQLTPPLSILPRPSASGARSSSRFYGDPPTHLAGYPLPPADGHLPEASTLIRINRKTTLSKLYTFKDVGAYIEYPETHPTNPVGYMFRQDVKEWWNPTRGFVYSLGMPSGRTKFGEEVYCDLLVDGTGTKVPCYNRHSTCQGSKLCAAGDVKKWSEAHQTAGANEISQRLAHERAFCSEIADPSHDVFQRTAAFITALRKVGCRAQKHEETILNAAEQQAYAALLAHQADLSRGYVPAEEHCEGRIILEFDQLDKPFVRCEHYNRRGNRDHLISYIDDIYDIDYLDAYFNEDFDELDRIEEAVSRLGYGPLAECSTIANFTSQRKHCPRDHRDEKQQLAQLKMCRLECKVKVHVYEPLPEYRHSCPWTLVVCRGIHTHPIPIPQKTPPSIRAEVVKLLKSLDNDLADLTPRRFIRHPITKSYLISRFPSVILPSLSSLHISLANRSHLKYYIDEVKQELFPAGTGWEGICHLKDYQDAHLPSEEHYIRRVIDLPHDTLDVHDEDEPGDLGNSETENLKIVVCMSKEQSRRMHGGQYMQSDIGFKRVIGFHEFEMTSMDRKANTSVIFCRVFLNRQTAVAHQTVFALIEEIVFEDTGRTVQWRHIHASDLDETDGFILLWTGDQHGGQAKGLGLHLQKIAQRYPEKYDLHEPSRLLALLSPYEHLHRLFRLCVIHGMRNIRKLSISDNLRNCMRSLMCIEHEDWDRAINTLIHSGQKAVIDWVNDKVRSKFAFEAMCWEKSHIPKMIWKAGDKDSNLAEEAHADINREGIHCTLVGGVKKGQAFDNLKITTLQAFEQAGVRPSYLSGHISENLTKNLKRKFNAHHHMLEGQDSKIEQHNKRLQSAYEKLTTARQGLSLCTEKLEQHCPIRDFEQYKRASEALVRGQAKLQRAEIVFEKQVDAGRALQGTGSGKVGMYLPVHD</sequence>
<reference evidence="1 2" key="1">
    <citation type="journal article" date="2018" name="Evol. Lett.">
        <title>Horizontal gene cluster transfer increased hallucinogenic mushroom diversity.</title>
        <authorList>
            <person name="Reynolds H.T."/>
            <person name="Vijayakumar V."/>
            <person name="Gluck-Thaler E."/>
            <person name="Korotkin H.B."/>
            <person name="Matheny P.B."/>
            <person name="Slot J.C."/>
        </authorList>
    </citation>
    <scope>NUCLEOTIDE SEQUENCE [LARGE SCALE GENOMIC DNA]</scope>
    <source>
        <strain evidence="1 2">2631</strain>
    </source>
</reference>
<dbReference type="Proteomes" id="UP000283269">
    <property type="component" value="Unassembled WGS sequence"/>
</dbReference>
<comment type="caution">
    <text evidence="1">The sequence shown here is derived from an EMBL/GenBank/DDBJ whole genome shotgun (WGS) entry which is preliminary data.</text>
</comment>
<gene>
    <name evidence="1" type="ORF">CVT25_010531</name>
</gene>
<dbReference type="OrthoDB" id="3268409at2759"/>
<keyword evidence="2" id="KW-1185">Reference proteome</keyword>
<dbReference type="InParanoid" id="A0A409X2I8"/>
<accession>A0A409X2I8</accession>
<organism evidence="1 2">
    <name type="scientific">Psilocybe cyanescens</name>
    <dbReference type="NCBI Taxonomy" id="93625"/>
    <lineage>
        <taxon>Eukaryota</taxon>
        <taxon>Fungi</taxon>
        <taxon>Dikarya</taxon>
        <taxon>Basidiomycota</taxon>
        <taxon>Agaricomycotina</taxon>
        <taxon>Agaricomycetes</taxon>
        <taxon>Agaricomycetidae</taxon>
        <taxon>Agaricales</taxon>
        <taxon>Agaricineae</taxon>
        <taxon>Strophariaceae</taxon>
        <taxon>Psilocybe</taxon>
    </lineage>
</organism>
<proteinExistence type="predicted"/>
<evidence type="ECO:0000313" key="2">
    <source>
        <dbReference type="Proteomes" id="UP000283269"/>
    </source>
</evidence>
<name>A0A409X2I8_PSICY</name>
<dbReference type="AlphaFoldDB" id="A0A409X2I8"/>